<dbReference type="GO" id="GO:0005096">
    <property type="term" value="F:GTPase activator activity"/>
    <property type="evidence" value="ECO:0007669"/>
    <property type="project" value="UniProtKB-KW"/>
</dbReference>
<keyword evidence="1" id="KW-0343">GTPase activation</keyword>
<feature type="region of interest" description="Disordered" evidence="2">
    <location>
        <begin position="1347"/>
        <end position="1383"/>
    </location>
</feature>
<dbReference type="GO" id="GO:0046627">
    <property type="term" value="P:negative regulation of insulin receptor signaling pathway"/>
    <property type="evidence" value="ECO:0007669"/>
    <property type="project" value="TreeGrafter"/>
</dbReference>
<feature type="region of interest" description="Disordered" evidence="2">
    <location>
        <begin position="1050"/>
        <end position="1069"/>
    </location>
</feature>
<dbReference type="PANTHER" id="PTHR10063:SF0">
    <property type="entry name" value="TUBERIN"/>
    <property type="match status" value="1"/>
</dbReference>
<dbReference type="SUPFAM" id="SSF111347">
    <property type="entry name" value="Rap/Ran-GAP"/>
    <property type="match status" value="1"/>
</dbReference>
<feature type="compositionally biased region" description="Basic and acidic residues" evidence="2">
    <location>
        <begin position="1305"/>
        <end position="1316"/>
    </location>
</feature>
<evidence type="ECO:0000313" key="4">
    <source>
        <dbReference type="EMBL" id="KAK2167545.1"/>
    </source>
</evidence>
<dbReference type="GO" id="GO:0051056">
    <property type="term" value="P:regulation of small GTPase mediated signal transduction"/>
    <property type="evidence" value="ECO:0007669"/>
    <property type="project" value="InterPro"/>
</dbReference>
<dbReference type="InterPro" id="IPR035974">
    <property type="entry name" value="Rap/Ran-GAP_sf"/>
</dbReference>
<evidence type="ECO:0000313" key="5">
    <source>
        <dbReference type="Proteomes" id="UP001208570"/>
    </source>
</evidence>
<dbReference type="Pfam" id="PF02145">
    <property type="entry name" value="Rap_GAP"/>
    <property type="match status" value="1"/>
</dbReference>
<dbReference type="FunFam" id="3.40.50.11210:FF:000007">
    <property type="entry name" value="Tuberous sclerosis 2"/>
    <property type="match status" value="1"/>
</dbReference>
<dbReference type="Proteomes" id="UP001208570">
    <property type="component" value="Unassembled WGS sequence"/>
</dbReference>
<reference evidence="4" key="1">
    <citation type="journal article" date="2023" name="Mol. Biol. Evol.">
        <title>Third-Generation Sequencing Reveals the Adaptive Role of the Epigenome in Three Deep-Sea Polychaetes.</title>
        <authorList>
            <person name="Perez M."/>
            <person name="Aroh O."/>
            <person name="Sun Y."/>
            <person name="Lan Y."/>
            <person name="Juniper S.K."/>
            <person name="Young C.R."/>
            <person name="Angers B."/>
            <person name="Qian P.Y."/>
        </authorList>
    </citation>
    <scope>NUCLEOTIDE SEQUENCE</scope>
    <source>
        <strain evidence="4">P08H-3</strain>
    </source>
</reference>
<dbReference type="Pfam" id="PF03542">
    <property type="entry name" value="Tuberin"/>
    <property type="match status" value="1"/>
</dbReference>
<dbReference type="EMBL" id="JAODUP010000026">
    <property type="protein sequence ID" value="KAK2167545.1"/>
    <property type="molecule type" value="Genomic_DNA"/>
</dbReference>
<dbReference type="GO" id="GO:0005634">
    <property type="term" value="C:nucleus"/>
    <property type="evidence" value="ECO:0007669"/>
    <property type="project" value="InterPro"/>
</dbReference>
<feature type="region of interest" description="Disordered" evidence="2">
    <location>
        <begin position="1285"/>
        <end position="1316"/>
    </location>
</feature>
<protein>
    <recommendedName>
        <fullName evidence="3">Rap-GAP domain-containing protein</fullName>
    </recommendedName>
</protein>
<evidence type="ECO:0000256" key="2">
    <source>
        <dbReference type="SAM" id="MobiDB-lite"/>
    </source>
</evidence>
<name>A0AAD9NEY8_9ANNE</name>
<dbReference type="InterPro" id="IPR024584">
    <property type="entry name" value="Tuberin_N"/>
</dbReference>
<dbReference type="GO" id="GO:0051898">
    <property type="term" value="P:negative regulation of phosphatidylinositol 3-kinase/protein kinase B signal transduction"/>
    <property type="evidence" value="ECO:0007669"/>
    <property type="project" value="TreeGrafter"/>
</dbReference>
<dbReference type="InterPro" id="IPR027107">
    <property type="entry name" value="Tuberin/Ral-act_asu"/>
</dbReference>
<feature type="domain" description="Rap-GAP" evidence="3">
    <location>
        <begin position="1502"/>
        <end position="1741"/>
    </location>
</feature>
<dbReference type="InterPro" id="IPR018515">
    <property type="entry name" value="Tuberin-type_domain"/>
</dbReference>
<dbReference type="Gene3D" id="3.40.50.11210">
    <property type="entry name" value="Rap/Ran-GAP"/>
    <property type="match status" value="1"/>
</dbReference>
<organism evidence="4 5">
    <name type="scientific">Paralvinella palmiformis</name>
    <dbReference type="NCBI Taxonomy" id="53620"/>
    <lineage>
        <taxon>Eukaryota</taxon>
        <taxon>Metazoa</taxon>
        <taxon>Spiralia</taxon>
        <taxon>Lophotrochozoa</taxon>
        <taxon>Annelida</taxon>
        <taxon>Polychaeta</taxon>
        <taxon>Sedentaria</taxon>
        <taxon>Canalipalpata</taxon>
        <taxon>Terebellida</taxon>
        <taxon>Terebelliformia</taxon>
        <taxon>Alvinellidae</taxon>
        <taxon>Paralvinella</taxon>
    </lineage>
</organism>
<feature type="region of interest" description="Disordered" evidence="2">
    <location>
        <begin position="1397"/>
        <end position="1450"/>
    </location>
</feature>
<dbReference type="InterPro" id="IPR016024">
    <property type="entry name" value="ARM-type_fold"/>
</dbReference>
<dbReference type="PROSITE" id="PS50085">
    <property type="entry name" value="RAPGAP"/>
    <property type="match status" value="1"/>
</dbReference>
<dbReference type="PRINTS" id="PR01431">
    <property type="entry name" value="TUBERIN"/>
</dbReference>
<keyword evidence="5" id="KW-1185">Reference proteome</keyword>
<evidence type="ECO:0000259" key="3">
    <source>
        <dbReference type="PROSITE" id="PS50085"/>
    </source>
</evidence>
<gene>
    <name evidence="4" type="ORF">LSH36_26g02055</name>
</gene>
<sequence length="1775" mass="198552">MSKQEESKLDKLKHLLGIGGHRGTPGSSNLRPTTREFLFTDELLKEIGPQSPASQRIKMVCELQELVCTRRLEPNAVQAVWQEVKDMSKPQANKEERHTVLKFLQCLIKGQYEQLGMMREYFFRVLKTDTLFEDLSPRLDVLQALTVEGKDLEYIEDEIGVFLIESMKDVMSSERIPDFLRLVVNVVKFNAAYLDEDIVAGIVVNTCLIATKTAQDEEVELCLRLLDTVICYSYLPLSSLNHFIFCLCQVLNVEQFANETWQLMRKLLGTHVGHSAIHTMCRILQDSGSTGSSALLLRGAVFFISMALWGSKRVPSLKYPPSAVLPAFLQSLIQSGAPVLANEIVSSVRRLISKYGFEQPIVTWDLILDIIQKLLELIESSQTRTPVLDKNVHNLLTSIETLHEENEFHGSTERFFSIIEMCANDRPENSILMLITHKVQLIYPSVKDNWIFKLNYLMDKYFRQEKRTRIRLKVLEVVKQIIVKNKYLYEEDLIQLVVVPHLSNIDQILDVEVKIKAVDLILDLAKSSQSPCAKKLIDILIKVINRPCQMGQSQLSPGGGGGAGHLASSHGVQERPRSVIIEEDDVMPALNGLIELFKIKLYETPSEIAVELFERLVEHLRSHYVHVHLLLQATAGRIRYKRLGLYEKSKNGTIVYSSFVVCCQGYEAAEEQCVASPTEDKLAVMSYADVFKCVTLCLEKEMDWNVLKLVLDNLPLVLQNKTLLLVADLNDIDRFCARLEAMVSGQCQNYLEKLLSVPPKLSKSDFQNCIFPVLTCLVSYHDMIDKQKQRDLVKCLEVGLVSKCARICVQALTVCALEMDDVMMRQLPSVLLNLSKISATVAMAIPLMEFLSSLIHCPQLYSNFVEDQYLSVFAIALPYTNPFKYNHYTVSLAYNVIGLWFVKCRVSFRKGFVGFILQGLRSNVLRQIEEMNSQKSLSNQDSADRNRTQSLNEEMLRSRSRVAAANARVRKSVPVTPLDEDLSVFHKELMETCVDMSPVAEFLLRGGQSESWLLGNRIITITTSGGSKVGRAGLCEKCLMAARVASSKLKSPKSCVGPSSEVSGRRRHKSAAVRTLQESVPVRPLSQDDILLHNHNSVMPDVMEVGEQRSINFELDEAGGSDGSVNIARVPAPLETRTDKIQAVDNVLMSLRAKPSDKSIFSPHLCNCWCTQWAEIHIRRPTGTFSWIMRIQNEEDVIESFPDFPLADICSLFMGEKPDEDYVDNSVKNIDSNVLQEVETRKLWSESIEGPSQCNRKETCTQSNLTGYPEHRVTVSRQSNVLVSSQSNMSGPLPSNIATSSRSSVTERSKVIGKEQQRDDDVFANEEEAAISKTVTSSALDHAANENIVGKHENKNLTEERTTSQVSTSTKEKPVSVTSDNSILYPMDKSSGLGCVSPQTKGRSPKHDAAVRSSSASSVMGVGHIPDDGASSEAAAHTKAPTSGTASTRSSMYGSIFGKEGPVQGGTNPSFLFLQLYHANFFGCSDDRPLHLPATESVKRSLKMLDMIYPFQTHKIGVLYVAPGQVDNEVAILSNQFGSSRYIQFIQGLGQIVRLQDCNTEMTYLGGFDAKGSDGQFIYIWQDEVLQLVYHIATMMPNKESDPSCTKKKLHIGNNHVTIVYNDSKMDYKIGTIKGQYNYVNIVIQPLDLNSNAVTVQTRDGNYSVLIATVPDIVDIIGHTDTKIISDLHLSALVRQMALHADVASIILQRQKSNPKDLFASNWLERLRQIKRIRAKVKQESTQPPTASFNPAVNRDVQGIMGGLNMIDDFTDFVS</sequence>
<dbReference type="PANTHER" id="PTHR10063">
    <property type="entry name" value="TUBERIN"/>
    <property type="match status" value="1"/>
</dbReference>
<comment type="caution">
    <text evidence="4">The sequence shown here is derived from an EMBL/GenBank/DDBJ whole genome shotgun (WGS) entry which is preliminary data.</text>
</comment>
<feature type="compositionally biased region" description="Polar residues" evidence="2">
    <location>
        <begin position="1440"/>
        <end position="1450"/>
    </location>
</feature>
<proteinExistence type="predicted"/>
<dbReference type="GO" id="GO:0030178">
    <property type="term" value="P:negative regulation of Wnt signaling pathway"/>
    <property type="evidence" value="ECO:0007669"/>
    <property type="project" value="TreeGrafter"/>
</dbReference>
<feature type="compositionally biased region" description="Basic and acidic residues" evidence="2">
    <location>
        <begin position="1349"/>
        <end position="1362"/>
    </location>
</feature>
<accession>A0AAD9NEY8</accession>
<evidence type="ECO:0000256" key="1">
    <source>
        <dbReference type="ARBA" id="ARBA00022468"/>
    </source>
</evidence>
<dbReference type="GO" id="GO:0032007">
    <property type="term" value="P:negative regulation of TOR signaling"/>
    <property type="evidence" value="ECO:0007669"/>
    <property type="project" value="InterPro"/>
</dbReference>
<dbReference type="InterPro" id="IPR000331">
    <property type="entry name" value="Rap/Ran_GAP_dom"/>
</dbReference>
<dbReference type="GO" id="GO:0033596">
    <property type="term" value="C:TSC1-TSC2 complex"/>
    <property type="evidence" value="ECO:0007669"/>
    <property type="project" value="InterPro"/>
</dbReference>
<dbReference type="GO" id="GO:0051726">
    <property type="term" value="P:regulation of cell cycle"/>
    <property type="evidence" value="ECO:0007669"/>
    <property type="project" value="TreeGrafter"/>
</dbReference>
<dbReference type="Pfam" id="PF11864">
    <property type="entry name" value="DUF3384"/>
    <property type="match status" value="1"/>
</dbReference>
<dbReference type="InterPro" id="IPR003913">
    <property type="entry name" value="Tuberin"/>
</dbReference>
<dbReference type="SUPFAM" id="SSF48371">
    <property type="entry name" value="ARM repeat"/>
    <property type="match status" value="1"/>
</dbReference>